<dbReference type="Proteomes" id="UP000538566">
    <property type="component" value="Unassembled WGS sequence"/>
</dbReference>
<dbReference type="InterPro" id="IPR011042">
    <property type="entry name" value="6-blade_b-propeller_TolB-like"/>
</dbReference>
<feature type="chain" id="PRO_5030559922" evidence="1">
    <location>
        <begin position="28"/>
        <end position="420"/>
    </location>
</feature>
<gene>
    <name evidence="3" type="ORF">GGR37_002255</name>
</gene>
<dbReference type="Pfam" id="PF07995">
    <property type="entry name" value="GSDH"/>
    <property type="match status" value="1"/>
</dbReference>
<organism evidence="3 4">
    <name type="scientific">Novosphingobium taihuense</name>
    <dbReference type="NCBI Taxonomy" id="260085"/>
    <lineage>
        <taxon>Bacteria</taxon>
        <taxon>Pseudomonadati</taxon>
        <taxon>Pseudomonadota</taxon>
        <taxon>Alphaproteobacteria</taxon>
        <taxon>Sphingomonadales</taxon>
        <taxon>Sphingomonadaceae</taxon>
        <taxon>Novosphingobium</taxon>
    </lineage>
</organism>
<dbReference type="EMBL" id="JACHOA010000004">
    <property type="protein sequence ID" value="MBB4613969.1"/>
    <property type="molecule type" value="Genomic_DNA"/>
</dbReference>
<proteinExistence type="predicted"/>
<feature type="domain" description="Glucose/Sorbosone dehydrogenase" evidence="2">
    <location>
        <begin position="64"/>
        <end position="413"/>
    </location>
</feature>
<evidence type="ECO:0000313" key="3">
    <source>
        <dbReference type="EMBL" id="MBB4613969.1"/>
    </source>
</evidence>
<dbReference type="SUPFAM" id="SSF50952">
    <property type="entry name" value="Soluble quinoprotein glucose dehydrogenase"/>
    <property type="match status" value="1"/>
</dbReference>
<name>A0A7W7EUF0_9SPHN</name>
<evidence type="ECO:0000313" key="4">
    <source>
        <dbReference type="Proteomes" id="UP000538566"/>
    </source>
</evidence>
<dbReference type="PANTHER" id="PTHR19328:SF75">
    <property type="entry name" value="ALDOSE SUGAR DEHYDROGENASE YLII"/>
    <property type="match status" value="1"/>
</dbReference>
<evidence type="ECO:0000256" key="1">
    <source>
        <dbReference type="SAM" id="SignalP"/>
    </source>
</evidence>
<dbReference type="InterPro" id="IPR012938">
    <property type="entry name" value="Glc/Sorbosone_DH"/>
</dbReference>
<keyword evidence="4" id="KW-1185">Reference proteome</keyword>
<dbReference type="PANTHER" id="PTHR19328">
    <property type="entry name" value="HEDGEHOG-INTERACTING PROTEIN"/>
    <property type="match status" value="1"/>
</dbReference>
<dbReference type="InterPro" id="IPR011041">
    <property type="entry name" value="Quinoprot_gluc/sorb_DH_b-prop"/>
</dbReference>
<keyword evidence="1" id="KW-0732">Signal</keyword>
<reference evidence="3 4" key="1">
    <citation type="submission" date="2020-08" db="EMBL/GenBank/DDBJ databases">
        <title>Genomic Encyclopedia of Type Strains, Phase IV (KMG-IV): sequencing the most valuable type-strain genomes for metagenomic binning, comparative biology and taxonomic classification.</title>
        <authorList>
            <person name="Goeker M."/>
        </authorList>
    </citation>
    <scope>NUCLEOTIDE SEQUENCE [LARGE SCALE GENOMIC DNA]</scope>
    <source>
        <strain evidence="3 4">DSM 17507</strain>
    </source>
</reference>
<feature type="signal peptide" evidence="1">
    <location>
        <begin position="1"/>
        <end position="27"/>
    </location>
</feature>
<evidence type="ECO:0000259" key="2">
    <source>
        <dbReference type="Pfam" id="PF07995"/>
    </source>
</evidence>
<accession>A0A7W7EUF0</accession>
<dbReference type="RefSeq" id="WP_158637669.1">
    <property type="nucleotide sequence ID" value="NZ_JACHOA010000004.1"/>
</dbReference>
<comment type="caution">
    <text evidence="3">The sequence shown here is derived from an EMBL/GenBank/DDBJ whole genome shotgun (WGS) entry which is preliminary data.</text>
</comment>
<dbReference type="Gene3D" id="2.120.10.30">
    <property type="entry name" value="TolB, C-terminal domain"/>
    <property type="match status" value="1"/>
</dbReference>
<sequence>MGAAVFRRVVEAGFAVTLLASSGVAQAAGEEEVGLKPVAVEDREYRFDSAEQHGVSARVIARGLSHLYSLAFLPDGDALLVERGSRLRLLRGAISDKPDLVADGLGGVPDYSRQEHVHPDDVLGIQDIALHPGFASNRLIYLTYNKPMAFDAKAGRLTVATILARARLDGMRLVEMKDLMTGEPVIGAGGSRIQFGRDGLVHVSVGALSTGDIMSAQRVDNIYGKVLRLNDDGTPASGNPFARRKGARAEILTYGHRDPLGMAIDPQGGALLASEHGPQGGDELNQILPGRNYGWPISTYGNEYGGSPLPHAPVKAGTQGPNMVWLPAIAPSGIAFYSGERFARWKNNLFIASARRGQINGTGALIRVVFNDKLQELRQEVLFDGLHQRFKDVRQGPDGLLYAVTDEDNAVVLRLAPAPE</sequence>
<dbReference type="AlphaFoldDB" id="A0A7W7EUF0"/>
<dbReference type="OrthoDB" id="9770043at2"/>
<protein>
    <submittedName>
        <fullName evidence="3">Glucose/arabinose dehydrogenase</fullName>
    </submittedName>
</protein>